<keyword evidence="3" id="KW-0378">Hydrolase</keyword>
<accession>A0A133ZJY2</accession>
<dbReference type="EMBL" id="LSDA01000108">
    <property type="protein sequence ID" value="KXB55755.1"/>
    <property type="molecule type" value="Genomic_DNA"/>
</dbReference>
<dbReference type="PANTHER" id="PTHR47053:SF5">
    <property type="entry name" value="BIFUNCTIONAL MURAMIDASE_DL-ENDOPEPTIDASE CWLT"/>
    <property type="match status" value="1"/>
</dbReference>
<dbReference type="OrthoDB" id="9812962at2"/>
<dbReference type="PROSITE" id="PS51935">
    <property type="entry name" value="NLPC_P60"/>
    <property type="match status" value="1"/>
</dbReference>
<keyword evidence="9" id="KW-1185">Reference proteome</keyword>
<evidence type="ECO:0000313" key="8">
    <source>
        <dbReference type="EMBL" id="KXB55755.1"/>
    </source>
</evidence>
<dbReference type="InterPro" id="IPR000064">
    <property type="entry name" value="NLP_P60_dom"/>
</dbReference>
<keyword evidence="6" id="KW-1133">Transmembrane helix</keyword>
<keyword evidence="6" id="KW-0472">Membrane</keyword>
<dbReference type="Pfam" id="PF00877">
    <property type="entry name" value="NLPC_P60"/>
    <property type="match status" value="1"/>
</dbReference>
<evidence type="ECO:0000256" key="2">
    <source>
        <dbReference type="ARBA" id="ARBA00022670"/>
    </source>
</evidence>
<dbReference type="Gene3D" id="3.90.1720.10">
    <property type="entry name" value="endopeptidase domain like (from Nostoc punctiforme)"/>
    <property type="match status" value="1"/>
</dbReference>
<evidence type="ECO:0000259" key="7">
    <source>
        <dbReference type="PROSITE" id="PS51935"/>
    </source>
</evidence>
<dbReference type="NCBIfam" id="NF045974">
    <property type="entry name" value="conju_CD1108"/>
    <property type="match status" value="1"/>
</dbReference>
<evidence type="ECO:0000313" key="9">
    <source>
        <dbReference type="Proteomes" id="UP000070394"/>
    </source>
</evidence>
<dbReference type="SUPFAM" id="SSF54001">
    <property type="entry name" value="Cysteine proteinases"/>
    <property type="match status" value="1"/>
</dbReference>
<dbReference type="InterPro" id="IPR038765">
    <property type="entry name" value="Papain-like_cys_pep_sf"/>
</dbReference>
<organism evidence="8 9">
    <name type="scientific">Lachnoanaerobaculum saburreum</name>
    <dbReference type="NCBI Taxonomy" id="467210"/>
    <lineage>
        <taxon>Bacteria</taxon>
        <taxon>Bacillati</taxon>
        <taxon>Bacillota</taxon>
        <taxon>Clostridia</taxon>
        <taxon>Lachnospirales</taxon>
        <taxon>Lachnospiraceae</taxon>
        <taxon>Lachnoanaerobaculum</taxon>
    </lineage>
</organism>
<dbReference type="GO" id="GO:0008234">
    <property type="term" value="F:cysteine-type peptidase activity"/>
    <property type="evidence" value="ECO:0007669"/>
    <property type="project" value="UniProtKB-KW"/>
</dbReference>
<proteinExistence type="inferred from homology"/>
<dbReference type="AlphaFoldDB" id="A0A133ZJY2"/>
<comment type="caution">
    <text evidence="8">The sequence shown here is derived from an EMBL/GenBank/DDBJ whole genome shotgun (WGS) entry which is preliminary data.</text>
</comment>
<dbReference type="Proteomes" id="UP000070394">
    <property type="component" value="Unassembled WGS sequence"/>
</dbReference>
<name>A0A133ZJY2_9FIRM</name>
<dbReference type="PANTHER" id="PTHR47053">
    <property type="entry name" value="MUREIN DD-ENDOPEPTIDASE MEPH-RELATED"/>
    <property type="match status" value="1"/>
</dbReference>
<feature type="compositionally biased region" description="Basic and acidic residues" evidence="5">
    <location>
        <begin position="84"/>
        <end position="98"/>
    </location>
</feature>
<feature type="compositionally biased region" description="Basic and acidic residues" evidence="5">
    <location>
        <begin position="240"/>
        <end position="272"/>
    </location>
</feature>
<reference evidence="9" key="1">
    <citation type="submission" date="2016-01" db="EMBL/GenBank/DDBJ databases">
        <authorList>
            <person name="Mitreva M."/>
            <person name="Pepin K.H."/>
            <person name="Mihindukulasuriya K.A."/>
            <person name="Fulton R."/>
            <person name="Fronick C."/>
            <person name="O'Laughlin M."/>
            <person name="Miner T."/>
            <person name="Herter B."/>
            <person name="Rosa B.A."/>
            <person name="Cordes M."/>
            <person name="Tomlinson C."/>
            <person name="Wollam A."/>
            <person name="Palsikar V.B."/>
            <person name="Mardis E.R."/>
            <person name="Wilson R.K."/>
        </authorList>
    </citation>
    <scope>NUCLEOTIDE SEQUENCE [LARGE SCALE GENOMIC DNA]</scope>
    <source>
        <strain evidence="9">DNF00896</strain>
    </source>
</reference>
<feature type="compositionally biased region" description="Basic residues" evidence="5">
    <location>
        <begin position="227"/>
        <end position="239"/>
    </location>
</feature>
<evidence type="ECO:0000256" key="1">
    <source>
        <dbReference type="ARBA" id="ARBA00007074"/>
    </source>
</evidence>
<dbReference type="InterPro" id="IPR051202">
    <property type="entry name" value="Peptidase_C40"/>
</dbReference>
<keyword evidence="4" id="KW-0788">Thiol protease</keyword>
<feature type="compositionally biased region" description="Polar residues" evidence="5">
    <location>
        <begin position="64"/>
        <end position="73"/>
    </location>
</feature>
<dbReference type="PATRIC" id="fig|467210.3.peg.1956"/>
<comment type="similarity">
    <text evidence="1">Belongs to the peptidase C40 family.</text>
</comment>
<gene>
    <name evidence="8" type="ORF">HMPREF1866_01977</name>
</gene>
<feature type="region of interest" description="Disordered" evidence="5">
    <location>
        <begin position="210"/>
        <end position="282"/>
    </location>
</feature>
<evidence type="ECO:0000256" key="6">
    <source>
        <dbReference type="SAM" id="Phobius"/>
    </source>
</evidence>
<dbReference type="GO" id="GO:0006508">
    <property type="term" value="P:proteolysis"/>
    <property type="evidence" value="ECO:0007669"/>
    <property type="project" value="UniProtKB-KW"/>
</dbReference>
<keyword evidence="6" id="KW-0812">Transmembrane</keyword>
<feature type="compositionally biased region" description="Low complexity" evidence="5">
    <location>
        <begin position="114"/>
        <end position="125"/>
    </location>
</feature>
<evidence type="ECO:0000256" key="3">
    <source>
        <dbReference type="ARBA" id="ARBA00022801"/>
    </source>
</evidence>
<feature type="compositionally biased region" description="Basic and acidic residues" evidence="5">
    <location>
        <begin position="26"/>
        <end position="63"/>
    </location>
</feature>
<feature type="domain" description="NlpC/P60" evidence="7">
    <location>
        <begin position="646"/>
        <end position="771"/>
    </location>
</feature>
<feature type="region of interest" description="Disordered" evidence="5">
    <location>
        <begin position="26"/>
        <end position="133"/>
    </location>
</feature>
<protein>
    <submittedName>
        <fullName evidence="8">NlpC/P60 family protein</fullName>
    </submittedName>
</protein>
<sequence>MEKKLRRDFKERQKIKEEAKLLGKEYMDADEAGKLKHGDDYRGKIIHEKDRFQDKIHEKESKRNSGNKIQQGSPKRKGKPPKNVVKDKETDTPKEDNKSPLVSGYENSAFTSLANDETTATNDETTVGERISAPKSIKTEKEIFFEEQKAELLKKRKMAEKVRKELRTEGKYSQNEEVYDPLGKDLDNDGIIDRYDNDFRDSDYFESTYDVEDNLHTKEDITESSSKKHNAQKKLYKRKNYSDKVYTRKKEDNPADDKTEGKKSSKEMIQGREKKKSAKVSVLSGLAKGSEAVRDYLSHGSDENQGVETGEKIADGNSKLLHGIKNYADKKKAKKSYNLSKKDYKIRKRKSKLEFREAKEELKKTKEYKQANAFKKFQKKKQMKSAIGKRNKSRLRERIKESLIGTLKSSKEMLIRKAKGLMMIVIGLIILGTFIIQFAGTSMTGMINSTSGVLTTTYLSDQTVLTEVNQQFSGLEEGLQDEISSVEENYPGYDEYIIEKEGEIGHNTHELLSYITSRCGEIKDSKEVQSIINDLFTKMYDLSYREEIEIRYRTVTETYTDEDGNEHTESHEEAYEYKKLIVTLKKREMDSVVREIFAEYPDNVLHYEALLASKGNMETIFGSGNGNLSEIVDNPDFSNPGIAFDDVTVKALFQEAEKHIGKRYVFGANGPNNFDCSSFVCWSFTHSGVKNMPRTTAWGIYKTYCNPVSPSEAKAGDIIFFKNTYDSGSPISHVGIYVGNGMMIHAGDPIRFVSINTPYWREHFYGFGRVK</sequence>
<dbReference type="STRING" id="467210.HMPREF1866_01977"/>
<evidence type="ECO:0000256" key="5">
    <source>
        <dbReference type="SAM" id="MobiDB-lite"/>
    </source>
</evidence>
<evidence type="ECO:0000256" key="4">
    <source>
        <dbReference type="ARBA" id="ARBA00022807"/>
    </source>
</evidence>
<feature type="transmembrane region" description="Helical" evidence="6">
    <location>
        <begin position="420"/>
        <end position="440"/>
    </location>
</feature>
<keyword evidence="2" id="KW-0645">Protease</keyword>